<keyword evidence="4" id="KW-0067">ATP-binding</keyword>
<reference evidence="6" key="1">
    <citation type="submission" date="2020-11" db="EMBL/GenBank/DDBJ databases">
        <authorList>
            <consortium name="DOE Joint Genome Institute"/>
            <person name="Ahrendt S."/>
            <person name="Riley R."/>
            <person name="Andreopoulos W."/>
            <person name="LaButti K."/>
            <person name="Pangilinan J."/>
            <person name="Ruiz-duenas F.J."/>
            <person name="Barrasa J.M."/>
            <person name="Sanchez-Garcia M."/>
            <person name="Camarero S."/>
            <person name="Miyauchi S."/>
            <person name="Serrano A."/>
            <person name="Linde D."/>
            <person name="Babiker R."/>
            <person name="Drula E."/>
            <person name="Ayuso-Fernandez I."/>
            <person name="Pacheco R."/>
            <person name="Padilla G."/>
            <person name="Ferreira P."/>
            <person name="Barriuso J."/>
            <person name="Kellner H."/>
            <person name="Castanera R."/>
            <person name="Alfaro M."/>
            <person name="Ramirez L."/>
            <person name="Pisabarro A.G."/>
            <person name="Kuo A."/>
            <person name="Tritt A."/>
            <person name="Lipzen A."/>
            <person name="He G."/>
            <person name="Yan M."/>
            <person name="Ng V."/>
            <person name="Cullen D."/>
            <person name="Martin F."/>
            <person name="Rosso M.-N."/>
            <person name="Henrissat B."/>
            <person name="Hibbett D."/>
            <person name="Martinez A.T."/>
            <person name="Grigoriev I.V."/>
        </authorList>
    </citation>
    <scope>NUCLEOTIDE SEQUENCE</scope>
    <source>
        <strain evidence="6">AH 44721</strain>
    </source>
</reference>
<evidence type="ECO:0000256" key="2">
    <source>
        <dbReference type="ARBA" id="ARBA00022801"/>
    </source>
</evidence>
<name>A0A9P5NPA9_GYMJU</name>
<dbReference type="GO" id="GO:0004386">
    <property type="term" value="F:helicase activity"/>
    <property type="evidence" value="ECO:0007669"/>
    <property type="project" value="UniProtKB-KW"/>
</dbReference>
<feature type="compositionally biased region" description="Polar residues" evidence="5">
    <location>
        <begin position="1"/>
        <end position="12"/>
    </location>
</feature>
<dbReference type="GO" id="GO:0005524">
    <property type="term" value="F:ATP binding"/>
    <property type="evidence" value="ECO:0007669"/>
    <property type="project" value="UniProtKB-KW"/>
</dbReference>
<dbReference type="PANTHER" id="PTHR18934">
    <property type="entry name" value="ATP-DEPENDENT RNA HELICASE"/>
    <property type="match status" value="1"/>
</dbReference>
<dbReference type="OrthoDB" id="10253254at2759"/>
<evidence type="ECO:0000256" key="3">
    <source>
        <dbReference type="ARBA" id="ARBA00022806"/>
    </source>
</evidence>
<evidence type="ECO:0000256" key="4">
    <source>
        <dbReference type="ARBA" id="ARBA00022840"/>
    </source>
</evidence>
<feature type="region of interest" description="Disordered" evidence="5">
    <location>
        <begin position="1"/>
        <end position="124"/>
    </location>
</feature>
<evidence type="ECO:0000313" key="6">
    <source>
        <dbReference type="EMBL" id="KAF8904084.1"/>
    </source>
</evidence>
<evidence type="ECO:0000256" key="5">
    <source>
        <dbReference type="SAM" id="MobiDB-lite"/>
    </source>
</evidence>
<keyword evidence="2" id="KW-0378">Hydrolase</keyword>
<dbReference type="SUPFAM" id="SSF52540">
    <property type="entry name" value="P-loop containing nucleoside triphosphate hydrolases"/>
    <property type="match status" value="1"/>
</dbReference>
<evidence type="ECO:0000256" key="1">
    <source>
        <dbReference type="ARBA" id="ARBA00022741"/>
    </source>
</evidence>
<proteinExistence type="predicted"/>
<comment type="caution">
    <text evidence="6">The sequence shown here is derived from an EMBL/GenBank/DDBJ whole genome shotgun (WGS) entry which is preliminary data.</text>
</comment>
<accession>A0A9P5NPA9</accession>
<dbReference type="PANTHER" id="PTHR18934:SF99">
    <property type="entry name" value="ATP-DEPENDENT RNA HELICASE DHX37-RELATED"/>
    <property type="match status" value="1"/>
</dbReference>
<sequence>MPTATFSTQTIQRMRDPSYYFKAQKKRQRSKPGPWVDVSDDDSKGNKNRLKRKNSLVNGHSDHFRQGQNGHKHKKRRHSVNGVDSSEPIEFSSNSPGPSHPKKSQVNGAGPSTPHGARSKAIQEQRAQLPIAKGKDALIEEIRKNEVTILLGETGSGKTTRKPVVCLKIFTCQSFCRGSSIHPRERPS</sequence>
<dbReference type="EMBL" id="JADNYJ010000027">
    <property type="protein sequence ID" value="KAF8904084.1"/>
    <property type="molecule type" value="Genomic_DNA"/>
</dbReference>
<keyword evidence="3" id="KW-0347">Helicase</keyword>
<dbReference type="Gene3D" id="3.40.50.300">
    <property type="entry name" value="P-loop containing nucleotide triphosphate hydrolases"/>
    <property type="match status" value="1"/>
</dbReference>
<gene>
    <name evidence="6" type="ORF">CPB84DRAFT_697913</name>
</gene>
<dbReference type="InterPro" id="IPR027417">
    <property type="entry name" value="P-loop_NTPase"/>
</dbReference>
<keyword evidence="1" id="KW-0547">Nucleotide-binding</keyword>
<keyword evidence="7" id="KW-1185">Reference proteome</keyword>
<dbReference type="Proteomes" id="UP000724874">
    <property type="component" value="Unassembled WGS sequence"/>
</dbReference>
<dbReference type="AlphaFoldDB" id="A0A9P5NPA9"/>
<dbReference type="GO" id="GO:0003723">
    <property type="term" value="F:RNA binding"/>
    <property type="evidence" value="ECO:0007669"/>
    <property type="project" value="TreeGrafter"/>
</dbReference>
<dbReference type="GO" id="GO:0016787">
    <property type="term" value="F:hydrolase activity"/>
    <property type="evidence" value="ECO:0007669"/>
    <property type="project" value="UniProtKB-KW"/>
</dbReference>
<protein>
    <submittedName>
        <fullName evidence="6">Uncharacterized protein</fullName>
    </submittedName>
</protein>
<evidence type="ECO:0000313" key="7">
    <source>
        <dbReference type="Proteomes" id="UP000724874"/>
    </source>
</evidence>
<organism evidence="6 7">
    <name type="scientific">Gymnopilus junonius</name>
    <name type="common">Spectacular rustgill mushroom</name>
    <name type="synonym">Gymnopilus spectabilis subsp. junonius</name>
    <dbReference type="NCBI Taxonomy" id="109634"/>
    <lineage>
        <taxon>Eukaryota</taxon>
        <taxon>Fungi</taxon>
        <taxon>Dikarya</taxon>
        <taxon>Basidiomycota</taxon>
        <taxon>Agaricomycotina</taxon>
        <taxon>Agaricomycetes</taxon>
        <taxon>Agaricomycetidae</taxon>
        <taxon>Agaricales</taxon>
        <taxon>Agaricineae</taxon>
        <taxon>Hymenogastraceae</taxon>
        <taxon>Gymnopilus</taxon>
    </lineage>
</organism>
<feature type="compositionally biased region" description="Basic residues" evidence="5">
    <location>
        <begin position="70"/>
        <end position="79"/>
    </location>
</feature>